<sequence length="272" mass="30437">MASLSSTAHTIPPVLRFRATDSKSLSDSFWKSRVIACCVRSENLVKLGAGVNLSRGPVVKPSLQKRVVIRFATIEEIEAEKSAIEKDVVRITIPLHKSKMEKTIETLRTSFNAIRTGRANVAMLDKIEVEYYGSPVSLKSIAQTSTPDGTSLLLQPYDKSSLKAIEKAILSSDLGMTPNNDGDVIRLSMPPLTSERRKELTKVVAKQSEEGKVALRNIRRDALKSYDKLEKEKKLSEDNLKDMSSDLQKLVDTYMKKIEELCKQKEKELLKV</sequence>
<name>A0ABQ7LJA2_BRACM</name>
<accession>A0ABQ7LJA2</accession>
<dbReference type="PANTHER" id="PTHR20982:SF3">
    <property type="entry name" value="MITOCHONDRIAL RIBOSOME RECYCLING FACTOR PSEUDO 1"/>
    <property type="match status" value="1"/>
</dbReference>
<dbReference type="Gene3D" id="1.10.132.20">
    <property type="entry name" value="Ribosome-recycling factor"/>
    <property type="match status" value="1"/>
</dbReference>
<dbReference type="HAMAP" id="MF_00040">
    <property type="entry name" value="RRF"/>
    <property type="match status" value="1"/>
</dbReference>
<dbReference type="Pfam" id="PF01765">
    <property type="entry name" value="RRF"/>
    <property type="match status" value="1"/>
</dbReference>
<reference evidence="8 9" key="1">
    <citation type="submission" date="2021-03" db="EMBL/GenBank/DDBJ databases">
        <authorList>
            <person name="King G.J."/>
            <person name="Bancroft I."/>
            <person name="Baten A."/>
            <person name="Bloomfield J."/>
            <person name="Borpatragohain P."/>
            <person name="He Z."/>
            <person name="Irish N."/>
            <person name="Irwin J."/>
            <person name="Liu K."/>
            <person name="Mauleon R.P."/>
            <person name="Moore J."/>
            <person name="Morris R."/>
            <person name="Ostergaard L."/>
            <person name="Wang B."/>
            <person name="Wells R."/>
        </authorList>
    </citation>
    <scope>NUCLEOTIDE SEQUENCE [LARGE SCALE GENOMIC DNA]</scope>
    <source>
        <strain evidence="8">R-o-18</strain>
        <tissue evidence="8">Leaf</tissue>
    </source>
</reference>
<dbReference type="InterPro" id="IPR036191">
    <property type="entry name" value="RRF_sf"/>
</dbReference>
<evidence type="ECO:0000256" key="4">
    <source>
        <dbReference type="ARBA" id="ARBA00022917"/>
    </source>
</evidence>
<gene>
    <name evidence="8" type="primary">A09p068360.1_BraROA</name>
    <name evidence="8" type="ORF">IGI04_038089</name>
</gene>
<comment type="caution">
    <text evidence="8">The sequence shown here is derived from an EMBL/GenBank/DDBJ whole genome shotgun (WGS) entry which is preliminary data.</text>
</comment>
<dbReference type="InterPro" id="IPR023584">
    <property type="entry name" value="Ribosome_recyc_fac_dom"/>
</dbReference>
<evidence type="ECO:0000313" key="9">
    <source>
        <dbReference type="Proteomes" id="UP000823674"/>
    </source>
</evidence>
<keyword evidence="4" id="KW-0648">Protein biosynthesis</keyword>
<comment type="similarity">
    <text evidence="2">Belongs to the RRF family.</text>
</comment>
<organism evidence="8 9">
    <name type="scientific">Brassica rapa subsp. trilocularis</name>
    <dbReference type="NCBI Taxonomy" id="1813537"/>
    <lineage>
        <taxon>Eukaryota</taxon>
        <taxon>Viridiplantae</taxon>
        <taxon>Streptophyta</taxon>
        <taxon>Embryophyta</taxon>
        <taxon>Tracheophyta</taxon>
        <taxon>Spermatophyta</taxon>
        <taxon>Magnoliopsida</taxon>
        <taxon>eudicotyledons</taxon>
        <taxon>Gunneridae</taxon>
        <taxon>Pentapetalae</taxon>
        <taxon>rosids</taxon>
        <taxon>malvids</taxon>
        <taxon>Brassicales</taxon>
        <taxon>Brassicaceae</taxon>
        <taxon>Brassiceae</taxon>
        <taxon>Brassica</taxon>
    </lineage>
</organism>
<keyword evidence="9" id="KW-1185">Reference proteome</keyword>
<dbReference type="NCBIfam" id="TIGR00496">
    <property type="entry name" value="frr"/>
    <property type="match status" value="1"/>
</dbReference>
<evidence type="ECO:0000256" key="5">
    <source>
        <dbReference type="ARBA" id="ARBA00032397"/>
    </source>
</evidence>
<evidence type="ECO:0000313" key="8">
    <source>
        <dbReference type="EMBL" id="KAG5386619.1"/>
    </source>
</evidence>
<dbReference type="Gene3D" id="3.30.1360.40">
    <property type="match status" value="1"/>
</dbReference>
<evidence type="ECO:0000256" key="2">
    <source>
        <dbReference type="ARBA" id="ARBA00005912"/>
    </source>
</evidence>
<feature type="domain" description="Ribosome recycling factor" evidence="7">
    <location>
        <begin position="108"/>
        <end position="270"/>
    </location>
</feature>
<evidence type="ECO:0000256" key="6">
    <source>
        <dbReference type="SAM" id="Coils"/>
    </source>
</evidence>
<evidence type="ECO:0000259" key="7">
    <source>
        <dbReference type="Pfam" id="PF01765"/>
    </source>
</evidence>
<dbReference type="Proteomes" id="UP000823674">
    <property type="component" value="Chromosome A09"/>
</dbReference>
<dbReference type="SUPFAM" id="SSF55194">
    <property type="entry name" value="Ribosome recycling factor, RRF"/>
    <property type="match status" value="1"/>
</dbReference>
<keyword evidence="6" id="KW-0175">Coiled coil</keyword>
<dbReference type="PANTHER" id="PTHR20982">
    <property type="entry name" value="RIBOSOME RECYCLING FACTOR"/>
    <property type="match status" value="1"/>
</dbReference>
<feature type="coiled-coil region" evidence="6">
    <location>
        <begin position="212"/>
        <end position="246"/>
    </location>
</feature>
<dbReference type="CDD" id="cd00520">
    <property type="entry name" value="RRF"/>
    <property type="match status" value="1"/>
</dbReference>
<protein>
    <recommendedName>
        <fullName evidence="3">Ribosome-recycling factor, chloroplastic</fullName>
    </recommendedName>
    <alternativeName>
        <fullName evidence="5">Ribosome-releasing factor, chloroplastic</fullName>
    </alternativeName>
</protein>
<comment type="function">
    <text evidence="1">Responsible for the release of ribosomes from messenger RNA at the termination of chloroplastic protein biosynthesis.</text>
</comment>
<evidence type="ECO:0000256" key="1">
    <source>
        <dbReference type="ARBA" id="ARBA00002952"/>
    </source>
</evidence>
<evidence type="ECO:0000256" key="3">
    <source>
        <dbReference type="ARBA" id="ARBA00014063"/>
    </source>
</evidence>
<proteinExistence type="inferred from homology"/>
<dbReference type="EMBL" id="JADBGQ010000008">
    <property type="protein sequence ID" value="KAG5386619.1"/>
    <property type="molecule type" value="Genomic_DNA"/>
</dbReference>
<dbReference type="InterPro" id="IPR002661">
    <property type="entry name" value="Ribosome_recyc_fac"/>
</dbReference>